<feature type="compositionally biased region" description="Basic residues" evidence="1">
    <location>
        <begin position="1"/>
        <end position="13"/>
    </location>
</feature>
<name>A0A4U5NE13_STECR</name>
<evidence type="ECO:0000313" key="2">
    <source>
        <dbReference type="EMBL" id="TKR80984.1"/>
    </source>
</evidence>
<feature type="region of interest" description="Disordered" evidence="1">
    <location>
        <begin position="1"/>
        <end position="21"/>
    </location>
</feature>
<accession>A0A4U5NE13</accession>
<evidence type="ECO:0000256" key="1">
    <source>
        <dbReference type="SAM" id="MobiDB-lite"/>
    </source>
</evidence>
<reference evidence="2 3" key="1">
    <citation type="journal article" date="2015" name="Genome Biol.">
        <title>Comparative genomics of Steinernema reveals deeply conserved gene regulatory networks.</title>
        <authorList>
            <person name="Dillman A.R."/>
            <person name="Macchietto M."/>
            <person name="Porter C.F."/>
            <person name="Rogers A."/>
            <person name="Williams B."/>
            <person name="Antoshechkin I."/>
            <person name="Lee M.M."/>
            <person name="Goodwin Z."/>
            <person name="Lu X."/>
            <person name="Lewis E.E."/>
            <person name="Goodrich-Blair H."/>
            <person name="Stock S.P."/>
            <person name="Adams B.J."/>
            <person name="Sternberg P.W."/>
            <person name="Mortazavi A."/>
        </authorList>
    </citation>
    <scope>NUCLEOTIDE SEQUENCE [LARGE SCALE GENOMIC DNA]</scope>
    <source>
        <strain evidence="2 3">ALL</strain>
    </source>
</reference>
<dbReference type="EMBL" id="AZBU02000004">
    <property type="protein sequence ID" value="TKR80984.1"/>
    <property type="molecule type" value="Genomic_DNA"/>
</dbReference>
<gene>
    <name evidence="2" type="ORF">L596_014942</name>
</gene>
<comment type="caution">
    <text evidence="2">The sequence shown here is derived from an EMBL/GenBank/DDBJ whole genome shotgun (WGS) entry which is preliminary data.</text>
</comment>
<dbReference type="OrthoDB" id="273257at2759"/>
<organism evidence="2 3">
    <name type="scientific">Steinernema carpocapsae</name>
    <name type="common">Entomopathogenic nematode</name>
    <dbReference type="NCBI Taxonomy" id="34508"/>
    <lineage>
        <taxon>Eukaryota</taxon>
        <taxon>Metazoa</taxon>
        <taxon>Ecdysozoa</taxon>
        <taxon>Nematoda</taxon>
        <taxon>Chromadorea</taxon>
        <taxon>Rhabditida</taxon>
        <taxon>Tylenchina</taxon>
        <taxon>Panagrolaimomorpha</taxon>
        <taxon>Strongyloidoidea</taxon>
        <taxon>Steinernematidae</taxon>
        <taxon>Steinernema</taxon>
    </lineage>
</organism>
<dbReference type="Proteomes" id="UP000298663">
    <property type="component" value="Unassembled WGS sequence"/>
</dbReference>
<protein>
    <submittedName>
        <fullName evidence="2">Uncharacterized protein</fullName>
    </submittedName>
</protein>
<evidence type="ECO:0000313" key="3">
    <source>
        <dbReference type="Proteomes" id="UP000298663"/>
    </source>
</evidence>
<reference evidence="2 3" key="2">
    <citation type="journal article" date="2019" name="G3 (Bethesda)">
        <title>Hybrid Assembly of the Genome of the Entomopathogenic Nematode Steinernema carpocapsae Identifies the X-Chromosome.</title>
        <authorList>
            <person name="Serra L."/>
            <person name="Macchietto M."/>
            <person name="Macias-Munoz A."/>
            <person name="McGill C.J."/>
            <person name="Rodriguez I.M."/>
            <person name="Rodriguez B."/>
            <person name="Murad R."/>
            <person name="Mortazavi A."/>
        </authorList>
    </citation>
    <scope>NUCLEOTIDE SEQUENCE [LARGE SCALE GENOMIC DNA]</scope>
    <source>
        <strain evidence="2 3">ALL</strain>
    </source>
</reference>
<sequence>MQNNRIRSKKRRRFPLETRDQVSKRPKSGILEVLLKELGDFDARALEITPRSQLLEVSFRGVPGTESGALATYSKELKFDENRRRS</sequence>
<dbReference type="AlphaFoldDB" id="A0A4U5NE13"/>
<keyword evidence="3" id="KW-1185">Reference proteome</keyword>
<proteinExistence type="predicted"/>